<gene>
    <name evidence="1" type="ORF">Salat_2147500</name>
</gene>
<organism evidence="1 2">
    <name type="scientific">Sesamum alatum</name>
    <dbReference type="NCBI Taxonomy" id="300844"/>
    <lineage>
        <taxon>Eukaryota</taxon>
        <taxon>Viridiplantae</taxon>
        <taxon>Streptophyta</taxon>
        <taxon>Embryophyta</taxon>
        <taxon>Tracheophyta</taxon>
        <taxon>Spermatophyta</taxon>
        <taxon>Magnoliopsida</taxon>
        <taxon>eudicotyledons</taxon>
        <taxon>Gunneridae</taxon>
        <taxon>Pentapetalae</taxon>
        <taxon>asterids</taxon>
        <taxon>lamiids</taxon>
        <taxon>Lamiales</taxon>
        <taxon>Pedaliaceae</taxon>
        <taxon>Sesamum</taxon>
    </lineage>
</organism>
<evidence type="ECO:0008006" key="3">
    <source>
        <dbReference type="Google" id="ProtNLM"/>
    </source>
</evidence>
<proteinExistence type="predicted"/>
<accession>A0AAE2CH42</accession>
<name>A0AAE2CH42_9LAMI</name>
<comment type="caution">
    <text evidence="1">The sequence shown here is derived from an EMBL/GenBank/DDBJ whole genome shotgun (WGS) entry which is preliminary data.</text>
</comment>
<evidence type="ECO:0000313" key="1">
    <source>
        <dbReference type="EMBL" id="KAK4421968.1"/>
    </source>
</evidence>
<protein>
    <recommendedName>
        <fullName evidence="3">RNase H type-1 domain-containing protein</fullName>
    </recommendedName>
</protein>
<dbReference type="Proteomes" id="UP001293254">
    <property type="component" value="Unassembled WGS sequence"/>
</dbReference>
<dbReference type="AlphaFoldDB" id="A0AAE2CH42"/>
<sequence length="153" mass="16652">MIVADLIDPLTMEWNVNVIHKHFQPIDSEVILDIPLSILGLDVQIVWHYAKDGQFSIRNAYHLACTLESDVARVHRIKLKAGGVPFAQNCDIGLSAAAPSPSRWSLPPVDSVKLNCDGTVFSDGQELGVGIVARDDRGICLALAAVRLPRSDT</sequence>
<reference evidence="1" key="2">
    <citation type="journal article" date="2024" name="Plant">
        <title>Genomic evolution and insights into agronomic trait innovations of Sesamum species.</title>
        <authorList>
            <person name="Miao H."/>
            <person name="Wang L."/>
            <person name="Qu L."/>
            <person name="Liu H."/>
            <person name="Sun Y."/>
            <person name="Le M."/>
            <person name="Wang Q."/>
            <person name="Wei S."/>
            <person name="Zheng Y."/>
            <person name="Lin W."/>
            <person name="Duan Y."/>
            <person name="Cao H."/>
            <person name="Xiong S."/>
            <person name="Wang X."/>
            <person name="Wei L."/>
            <person name="Li C."/>
            <person name="Ma Q."/>
            <person name="Ju M."/>
            <person name="Zhao R."/>
            <person name="Li G."/>
            <person name="Mu C."/>
            <person name="Tian Q."/>
            <person name="Mei H."/>
            <person name="Zhang T."/>
            <person name="Gao T."/>
            <person name="Zhang H."/>
        </authorList>
    </citation>
    <scope>NUCLEOTIDE SEQUENCE</scope>
    <source>
        <strain evidence="1">3651</strain>
    </source>
</reference>
<reference evidence="1" key="1">
    <citation type="submission" date="2020-06" db="EMBL/GenBank/DDBJ databases">
        <authorList>
            <person name="Li T."/>
            <person name="Hu X."/>
            <person name="Zhang T."/>
            <person name="Song X."/>
            <person name="Zhang H."/>
            <person name="Dai N."/>
            <person name="Sheng W."/>
            <person name="Hou X."/>
            <person name="Wei L."/>
        </authorList>
    </citation>
    <scope>NUCLEOTIDE SEQUENCE</scope>
    <source>
        <strain evidence="1">3651</strain>
        <tissue evidence="1">Leaf</tissue>
    </source>
</reference>
<evidence type="ECO:0000313" key="2">
    <source>
        <dbReference type="Proteomes" id="UP001293254"/>
    </source>
</evidence>
<dbReference type="EMBL" id="JACGWO010000008">
    <property type="protein sequence ID" value="KAK4421968.1"/>
    <property type="molecule type" value="Genomic_DNA"/>
</dbReference>
<keyword evidence="2" id="KW-1185">Reference proteome</keyword>